<proteinExistence type="predicted"/>
<evidence type="ECO:0000313" key="1">
    <source>
        <dbReference type="EMBL" id="AAQ56294.1"/>
    </source>
</evidence>
<dbReference type="AlphaFoldDB" id="Q6UUT2"/>
<reference evidence="1" key="1">
    <citation type="journal article" date="2004" name="Nat. Genet.">
        <title>Sequencing of a rice centromere uncovers active genes.</title>
        <authorList>
            <person name="Nagaki K."/>
            <person name="Cheng Z."/>
            <person name="Ouyang S."/>
            <person name="Talbert P.B."/>
            <person name="Kim M."/>
            <person name="Jones K.M."/>
            <person name="Henikoff S."/>
            <person name="Buell C.R."/>
            <person name="Jiang J."/>
        </authorList>
    </citation>
    <scope>NUCLEOTIDE SEQUENCE</scope>
</reference>
<dbReference type="EMBL" id="AY360384">
    <property type="protein sequence ID" value="AAQ56294.1"/>
    <property type="molecule type" value="Genomic_DNA"/>
</dbReference>
<sequence>MALFPRGHQDCVKHFLGLMVSGFRVPECLSNEVDGPLHLSAGPVFIVRGACLGALVHRGLGWAPYPVRASGLVAAYQSLPFSRGGLGAYLGFGGFGSRVAGGRGAVTG</sequence>
<protein>
    <submittedName>
        <fullName evidence="1">Uncharacterized protein</fullName>
    </submittedName>
</protein>
<gene>
    <name evidence="1" type="ORF">OSJNBa0079I01.3</name>
</gene>
<organism evidence="1">
    <name type="scientific">Oryza sativa subsp. japonica</name>
    <name type="common">Rice</name>
    <dbReference type="NCBI Taxonomy" id="39947"/>
    <lineage>
        <taxon>Eukaryota</taxon>
        <taxon>Viridiplantae</taxon>
        <taxon>Streptophyta</taxon>
        <taxon>Embryophyta</taxon>
        <taxon>Tracheophyta</taxon>
        <taxon>Spermatophyta</taxon>
        <taxon>Magnoliopsida</taxon>
        <taxon>Liliopsida</taxon>
        <taxon>Poales</taxon>
        <taxon>Poaceae</taxon>
        <taxon>BOP clade</taxon>
        <taxon>Oryzoideae</taxon>
        <taxon>Oryzeae</taxon>
        <taxon>Oryzinae</taxon>
        <taxon>Oryza</taxon>
        <taxon>Oryza sativa</taxon>
    </lineage>
</organism>
<accession>Q6UUT2</accession>
<name>Q6UUT2_ORYSJ</name>